<comment type="caution">
    <text evidence="1">The sequence shown here is derived from an EMBL/GenBank/DDBJ whole genome shotgun (WGS) entry which is preliminary data.</text>
</comment>
<dbReference type="Proteomes" id="UP000886523">
    <property type="component" value="Unassembled WGS sequence"/>
</dbReference>
<dbReference type="AlphaFoldDB" id="A0A9P6DQU6"/>
<name>A0A9P6DQU6_9AGAM</name>
<proteinExistence type="predicted"/>
<sequence>MQYSAPELSLVPPMIMPLQRDINQELASDDSHRLILHNSQGLTGGAIENLRTAQEFIKRGAEMVFKDRLHAIWIPFPGGRVFERGDGALPQNPANEVPIIEVWSACAAKEECSRTVAW</sequence>
<reference evidence="1" key="1">
    <citation type="journal article" date="2020" name="Nat. Commun.">
        <title>Large-scale genome sequencing of mycorrhizal fungi provides insights into the early evolution of symbiotic traits.</title>
        <authorList>
            <person name="Miyauchi S."/>
            <person name="Kiss E."/>
            <person name="Kuo A."/>
            <person name="Drula E."/>
            <person name="Kohler A."/>
            <person name="Sanchez-Garcia M."/>
            <person name="Morin E."/>
            <person name="Andreopoulos B."/>
            <person name="Barry K.W."/>
            <person name="Bonito G."/>
            <person name="Buee M."/>
            <person name="Carver A."/>
            <person name="Chen C."/>
            <person name="Cichocki N."/>
            <person name="Clum A."/>
            <person name="Culley D."/>
            <person name="Crous P.W."/>
            <person name="Fauchery L."/>
            <person name="Girlanda M."/>
            <person name="Hayes R.D."/>
            <person name="Keri Z."/>
            <person name="LaButti K."/>
            <person name="Lipzen A."/>
            <person name="Lombard V."/>
            <person name="Magnuson J."/>
            <person name="Maillard F."/>
            <person name="Murat C."/>
            <person name="Nolan M."/>
            <person name="Ohm R.A."/>
            <person name="Pangilinan J."/>
            <person name="Pereira M.F."/>
            <person name="Perotto S."/>
            <person name="Peter M."/>
            <person name="Pfister S."/>
            <person name="Riley R."/>
            <person name="Sitrit Y."/>
            <person name="Stielow J.B."/>
            <person name="Szollosi G."/>
            <person name="Zifcakova L."/>
            <person name="Stursova M."/>
            <person name="Spatafora J.W."/>
            <person name="Tedersoo L."/>
            <person name="Vaario L.M."/>
            <person name="Yamada A."/>
            <person name="Yan M."/>
            <person name="Wang P."/>
            <person name="Xu J."/>
            <person name="Bruns T."/>
            <person name="Baldrian P."/>
            <person name="Vilgalys R."/>
            <person name="Dunand C."/>
            <person name="Henrissat B."/>
            <person name="Grigoriev I.V."/>
            <person name="Hibbett D."/>
            <person name="Nagy L.G."/>
            <person name="Martin F.M."/>
        </authorList>
    </citation>
    <scope>NUCLEOTIDE SEQUENCE</scope>
    <source>
        <strain evidence="1">UP504</strain>
    </source>
</reference>
<organism evidence="1 2">
    <name type="scientific">Hydnum rufescens UP504</name>
    <dbReference type="NCBI Taxonomy" id="1448309"/>
    <lineage>
        <taxon>Eukaryota</taxon>
        <taxon>Fungi</taxon>
        <taxon>Dikarya</taxon>
        <taxon>Basidiomycota</taxon>
        <taxon>Agaricomycotina</taxon>
        <taxon>Agaricomycetes</taxon>
        <taxon>Cantharellales</taxon>
        <taxon>Hydnaceae</taxon>
        <taxon>Hydnum</taxon>
    </lineage>
</organism>
<dbReference type="EMBL" id="MU129072">
    <property type="protein sequence ID" value="KAF9507788.1"/>
    <property type="molecule type" value="Genomic_DNA"/>
</dbReference>
<evidence type="ECO:0000313" key="2">
    <source>
        <dbReference type="Proteomes" id="UP000886523"/>
    </source>
</evidence>
<dbReference type="OrthoDB" id="391988at2759"/>
<keyword evidence="2" id="KW-1185">Reference proteome</keyword>
<accession>A0A9P6DQU6</accession>
<evidence type="ECO:0000313" key="1">
    <source>
        <dbReference type="EMBL" id="KAF9507788.1"/>
    </source>
</evidence>
<protein>
    <submittedName>
        <fullName evidence="1">Uncharacterized protein</fullName>
    </submittedName>
</protein>
<gene>
    <name evidence="1" type="ORF">BS47DRAFT_274900</name>
</gene>